<dbReference type="InterPro" id="IPR016024">
    <property type="entry name" value="ARM-type_fold"/>
</dbReference>
<evidence type="ECO:0000313" key="5">
    <source>
        <dbReference type="Proteomes" id="UP000244803"/>
    </source>
</evidence>
<protein>
    <recommendedName>
        <fullName evidence="1">Protein SDA1</fullName>
    </recommendedName>
</protein>
<name>A0A976M601_THEOR</name>
<dbReference type="Proteomes" id="UP000244803">
    <property type="component" value="Chromosome 3"/>
</dbReference>
<feature type="compositionally biased region" description="Basic residues" evidence="2">
    <location>
        <begin position="686"/>
        <end position="707"/>
    </location>
</feature>
<feature type="compositionally biased region" description="Basic and acidic residues" evidence="2">
    <location>
        <begin position="483"/>
        <end position="492"/>
    </location>
</feature>
<feature type="compositionally biased region" description="Acidic residues" evidence="2">
    <location>
        <begin position="502"/>
        <end position="540"/>
    </location>
</feature>
<dbReference type="OrthoDB" id="361937at2759"/>
<keyword evidence="1" id="KW-0690">Ribosome biogenesis</keyword>
<evidence type="ECO:0000256" key="2">
    <source>
        <dbReference type="SAM" id="MobiDB-lite"/>
    </source>
</evidence>
<evidence type="ECO:0000259" key="3">
    <source>
        <dbReference type="Pfam" id="PF08158"/>
    </source>
</evidence>
<dbReference type="GO" id="GO:0015031">
    <property type="term" value="P:protein transport"/>
    <property type="evidence" value="ECO:0007669"/>
    <property type="project" value="UniProtKB-KW"/>
</dbReference>
<evidence type="ECO:0000256" key="1">
    <source>
        <dbReference type="RuleBase" id="RU365057"/>
    </source>
</evidence>
<organism evidence="4 5">
    <name type="scientific">Theileria orientalis</name>
    <dbReference type="NCBI Taxonomy" id="68886"/>
    <lineage>
        <taxon>Eukaryota</taxon>
        <taxon>Sar</taxon>
        <taxon>Alveolata</taxon>
        <taxon>Apicomplexa</taxon>
        <taxon>Aconoidasida</taxon>
        <taxon>Piroplasmida</taxon>
        <taxon>Theileriidae</taxon>
        <taxon>Theileria</taxon>
    </lineage>
</organism>
<dbReference type="GO" id="GO:0000055">
    <property type="term" value="P:ribosomal large subunit export from nucleus"/>
    <property type="evidence" value="ECO:0007669"/>
    <property type="project" value="UniProtKB-UniRule"/>
</dbReference>
<dbReference type="AlphaFoldDB" id="A0A976M601"/>
<keyword evidence="1" id="KW-0813">Transport</keyword>
<dbReference type="PANTHER" id="PTHR12730">
    <property type="entry name" value="HSDA/SDA1-RELATED"/>
    <property type="match status" value="1"/>
</dbReference>
<feature type="region of interest" description="Disordered" evidence="2">
    <location>
        <begin position="456"/>
        <end position="707"/>
    </location>
</feature>
<dbReference type="PANTHER" id="PTHR12730:SF0">
    <property type="entry name" value="PROTEIN SDA1 HOMOLOG"/>
    <property type="match status" value="1"/>
</dbReference>
<comment type="similarity">
    <text evidence="1">Belongs to the SDA1 family.</text>
</comment>
<keyword evidence="1" id="KW-0653">Protein transport</keyword>
<feature type="domain" description="SDA1 N-terminal" evidence="3">
    <location>
        <begin position="275"/>
        <end position="418"/>
    </location>
</feature>
<dbReference type="EMBL" id="CP056066">
    <property type="protein sequence ID" value="UKJ89148.1"/>
    <property type="molecule type" value="Genomic_DNA"/>
</dbReference>
<comment type="function">
    <text evidence="1">Required for 60S pre-ribosomal subunits export to the cytoplasm.</text>
</comment>
<sequence length="707" mass="80940">MDLNLLENKIKKDPDANFDFFKQKWNEFVTLYEIIKLTPQVYNTEFVKLLQFITNTIALYNKSSDVDQLVHNPSSSALTSSNADDAGNTADGRWLCLKLIELIKEFRSVMDGKMIRMVIKSTFTLRTKKQIDLETILVEWLELLDLNDKEQRKKLYNYIVKDLALISTKSKNRQAVKNLQQLLFEKIYKNTNLNIRLLSCCIIIELYRRNVWNDLYTLNQLCELCKCQNPKIALSAIYFLLSTKNHYHVTFEAASTDSPGSANTEATQQVDPPVTHSLSHILDIYEPFKLVETLLDRCTKNHFQYQHKLVALKLAAVVINKHKLTVPNFYSYLSKYLHHKQPLVTRVLLVFVISVYSGLDSGLVEPLVRKIVDDFIAYDRSDDMITIGVNTIRELCNKLPEVLSEDTLNYLVEFKNYKSKNVSASVKSLINTYRKLDPKKLNKASRGKDANVQLIRQKSKLNSLKREGQTHSPGSDNSDDDHSDANSDHELPSDLSQNASDGDLDSITESDDEPLSSDGDDVEEYDSEEETDELQDDEVPELISVSETDIHLNLDHPKRKSLGKSHSRPVSKDKSDGEPNPDSDSNEDNSDADSESESDSDSIADLDESRLLYTSSKKRRSQQKLQTKIASKRDRLSARKLAQSRKGSKQSLTNKIKQRNKPLLMTLQSKRVKQKRNISVAEQMSRLKRHIKGLNKGNMKKKQRRHH</sequence>
<dbReference type="GO" id="GO:0005730">
    <property type="term" value="C:nucleolus"/>
    <property type="evidence" value="ECO:0007669"/>
    <property type="project" value="UniProtKB-SubCell"/>
</dbReference>
<dbReference type="SUPFAM" id="SSF48371">
    <property type="entry name" value="ARM repeat"/>
    <property type="match status" value="1"/>
</dbReference>
<dbReference type="Pfam" id="PF08158">
    <property type="entry name" value="SDA1_HEAT"/>
    <property type="match status" value="2"/>
</dbReference>
<proteinExistence type="inferred from homology"/>
<keyword evidence="1" id="KW-0539">Nucleus</keyword>
<accession>A0A976M601</accession>
<feature type="compositionally biased region" description="Basic residues" evidence="2">
    <location>
        <begin position="557"/>
        <end position="569"/>
    </location>
</feature>
<dbReference type="InterPro" id="IPR012977">
    <property type="entry name" value="SDA1_N"/>
</dbReference>
<reference evidence="4" key="1">
    <citation type="submission" date="2022-07" db="EMBL/GenBank/DDBJ databases">
        <title>Evaluation of T. orientalis genome assembly methods using nanopore sequencing and analysis of variation between genomes.</title>
        <authorList>
            <person name="Yam J."/>
            <person name="Micallef M.L."/>
            <person name="Liu M."/>
            <person name="Djordjevic S.P."/>
            <person name="Bogema D.R."/>
            <person name="Jenkins C."/>
        </authorList>
    </citation>
    <scope>NUCLEOTIDE SEQUENCE</scope>
    <source>
        <strain evidence="4">Fish Creek</strain>
    </source>
</reference>
<feature type="domain" description="SDA1 N-terminal" evidence="3">
    <location>
        <begin position="98"/>
        <end position="260"/>
    </location>
</feature>
<dbReference type="GO" id="GO:0042273">
    <property type="term" value="P:ribosomal large subunit biogenesis"/>
    <property type="evidence" value="ECO:0007669"/>
    <property type="project" value="UniProtKB-UniRule"/>
</dbReference>
<comment type="subcellular location">
    <subcellularLocation>
        <location evidence="1">Nucleus</location>
        <location evidence="1">Nucleolus</location>
    </subcellularLocation>
</comment>
<evidence type="ECO:0000313" key="4">
    <source>
        <dbReference type="EMBL" id="UKJ89148.1"/>
    </source>
</evidence>
<dbReference type="InterPro" id="IPR027312">
    <property type="entry name" value="Sda1"/>
</dbReference>
<feature type="compositionally biased region" description="Acidic residues" evidence="2">
    <location>
        <begin position="579"/>
        <end position="606"/>
    </location>
</feature>
<gene>
    <name evidence="4" type="ORF">MACJ_002395</name>
</gene>